<dbReference type="PROSITE" id="PS01124">
    <property type="entry name" value="HTH_ARAC_FAMILY_2"/>
    <property type="match status" value="1"/>
</dbReference>
<evidence type="ECO:0000259" key="1">
    <source>
        <dbReference type="PROSITE" id="PS01124"/>
    </source>
</evidence>
<comment type="caution">
    <text evidence="2">The sequence shown here is derived from an EMBL/GenBank/DDBJ whole genome shotgun (WGS) entry which is preliminary data.</text>
</comment>
<organism evidence="2 3">
    <name type="scientific">Streptomyces canus</name>
    <dbReference type="NCBI Taxonomy" id="58343"/>
    <lineage>
        <taxon>Bacteria</taxon>
        <taxon>Bacillati</taxon>
        <taxon>Actinomycetota</taxon>
        <taxon>Actinomycetes</taxon>
        <taxon>Kitasatosporales</taxon>
        <taxon>Streptomycetaceae</taxon>
        <taxon>Streptomyces</taxon>
        <taxon>Streptomyces aurantiacus group</taxon>
    </lineage>
</organism>
<accession>A0AAW8F840</accession>
<dbReference type="GO" id="GO:0003700">
    <property type="term" value="F:DNA-binding transcription factor activity"/>
    <property type="evidence" value="ECO:0007669"/>
    <property type="project" value="InterPro"/>
</dbReference>
<dbReference type="GO" id="GO:0043565">
    <property type="term" value="F:sequence-specific DNA binding"/>
    <property type="evidence" value="ECO:0007669"/>
    <property type="project" value="InterPro"/>
</dbReference>
<evidence type="ECO:0000313" key="3">
    <source>
        <dbReference type="Proteomes" id="UP001234216"/>
    </source>
</evidence>
<dbReference type="EMBL" id="JAUSZV010000005">
    <property type="protein sequence ID" value="MDQ0904897.1"/>
    <property type="molecule type" value="Genomic_DNA"/>
</dbReference>
<sequence>MAPRPMLRLGEPEIRQLTARAIGDTPDSPPALILPLLSGPAQEIDSASPPVRGRLARTVADLLSTLAEEHLPTDARPPAKSGPETVLERINASVETRLGEPELSPQMLAAEHHISLRYLHKLFHAQGTSVKGWVRQRRLETCSAELAGRHFSRGIG</sequence>
<reference evidence="2" key="1">
    <citation type="submission" date="2023-07" db="EMBL/GenBank/DDBJ databases">
        <title>Comparative genomics of wheat-associated soil bacteria to identify genetic determinants of phenazine resistance.</title>
        <authorList>
            <person name="Mouncey N."/>
        </authorList>
    </citation>
    <scope>NUCLEOTIDE SEQUENCE</scope>
    <source>
        <strain evidence="2">V4I22</strain>
    </source>
</reference>
<feature type="domain" description="HTH araC/xylS-type" evidence="1">
    <location>
        <begin position="88"/>
        <end position="156"/>
    </location>
</feature>
<gene>
    <name evidence="2" type="ORF">QFZ22_000882</name>
</gene>
<name>A0AAW8F840_9ACTN</name>
<dbReference type="AlphaFoldDB" id="A0AAW8F840"/>
<proteinExistence type="predicted"/>
<dbReference type="Gene3D" id="1.10.10.60">
    <property type="entry name" value="Homeodomain-like"/>
    <property type="match status" value="1"/>
</dbReference>
<keyword evidence="2" id="KW-0238">DNA-binding</keyword>
<dbReference type="Proteomes" id="UP001234216">
    <property type="component" value="Unassembled WGS sequence"/>
</dbReference>
<dbReference type="InterPro" id="IPR018060">
    <property type="entry name" value="HTH_AraC"/>
</dbReference>
<evidence type="ECO:0000313" key="2">
    <source>
        <dbReference type="EMBL" id="MDQ0904897.1"/>
    </source>
</evidence>
<protein>
    <submittedName>
        <fullName evidence="2">AraC-like DNA-binding protein</fullName>
    </submittedName>
</protein>